<keyword evidence="4" id="KW-1185">Reference proteome</keyword>
<dbReference type="RefSeq" id="WP_136369222.1">
    <property type="nucleotide sequence ID" value="NZ_SSOB01000008.1"/>
</dbReference>
<accession>A0A4S4C1Z9</accession>
<dbReference type="AlphaFoldDB" id="A0A4S4C1Z9"/>
<dbReference type="SUPFAM" id="SSF49899">
    <property type="entry name" value="Concanavalin A-like lectins/glucanases"/>
    <property type="match status" value="1"/>
</dbReference>
<dbReference type="PROSITE" id="PS50022">
    <property type="entry name" value="FA58C_3"/>
    <property type="match status" value="1"/>
</dbReference>
<comment type="caution">
    <text evidence="3">The sequence shown here is derived from an EMBL/GenBank/DDBJ whole genome shotgun (WGS) entry which is preliminary data.</text>
</comment>
<evidence type="ECO:0000259" key="2">
    <source>
        <dbReference type="PROSITE" id="PS50022"/>
    </source>
</evidence>
<dbReference type="OrthoDB" id="5488826at2"/>
<feature type="region of interest" description="Disordered" evidence="1">
    <location>
        <begin position="1"/>
        <end position="21"/>
    </location>
</feature>
<dbReference type="Proteomes" id="UP000310636">
    <property type="component" value="Unassembled WGS sequence"/>
</dbReference>
<protein>
    <submittedName>
        <fullName evidence="3">DUF1349 domain-containing protein</fullName>
    </submittedName>
</protein>
<dbReference type="InterPro" id="IPR006626">
    <property type="entry name" value="PbH1"/>
</dbReference>
<proteinExistence type="predicted"/>
<reference evidence="3 4" key="1">
    <citation type="submission" date="2019-04" db="EMBL/GenBank/DDBJ databases">
        <title>Cohnella sp. nov. isolated from preserved vegetables.</title>
        <authorList>
            <person name="Lin S.-Y."/>
            <person name="Hung M.-H."/>
            <person name="Young C.-C."/>
        </authorList>
    </citation>
    <scope>NUCLEOTIDE SEQUENCE [LARGE SCALE GENOMIC DNA]</scope>
    <source>
        <strain evidence="3 4">CC-MHH1044</strain>
    </source>
</reference>
<dbReference type="InterPro" id="IPR011050">
    <property type="entry name" value="Pectin_lyase_fold/virulence"/>
</dbReference>
<dbReference type="PANTHER" id="PTHR42812">
    <property type="entry name" value="BETA-XYLOSIDASE"/>
    <property type="match status" value="1"/>
</dbReference>
<name>A0A4S4C1Z9_9BACL</name>
<sequence length="1196" mass="129046">MATTYYVSSSGNDSNAGTSASAPWQTLTKASALTYQPGDQLLIKRGDVWNESLSLKGTGTSASPIVVGAYGAGDAPKLYGNWPASGPTKINDDNSGITYTGSWGYNSSAPGYYNNDFHHSNTAGNEVQFTFTGTSVAWIGPKGSNEGKADVYMDNVLQKTVDLYNASSLLQQWLYSVQGLPDGTHTIKIVVRSDKNPSSTDTNVLVDCFQYASLDVGILIDTPSGWEVRDLELANFPTALNANAGTRTNLQYVRLENLFIHDCYLADHSLTAGDILPRAVSIGAGDTGASVALSDIYIKNCVFENCTVGIDMGGGVDGAYNIKDVTISGITALEMGSSPLSLFRLENATVTELISVCGANDYFYVGSCSGFAQHCKDVTFVRCEFADGRRNDCYDGAGFDYEGSNDGVVFDQCLFHDNANSAIMIMNNPSYNVDIEIKNSVFYNDCLNPDPRSIYAPVGEIALLDINNTGIVHDNTIYDNVNVGSQGGHKKYDNSGLSFYNNVEMQEPLEVNGANLAAAASATASTNSGSAGNVKDGNLGTAWTAATSADQWVQLEFASSVTISKFYVKEASGSSIDRFQVQYWDHVIGEWRSCFNGKRVQAKRVMPIIPVSTSKIRFYIFNTISGNPSLSEWEVYQALPPAHTDEFDSATLNPNWSWIREDAANWSLTSKPGRMSITLQSQDIWGPVNTTENILLRDTPMLPEWQASTKLNFQPVANYQNAGLIAYGDDDNYILLGYGYDSGAGGLCVSVARETGGTPSNSKIAFQSNPVYLRIKKSGTTCTLDYSHDEITWTTGATYTGIAFAINKIGLIAQGTAGVSAEFEWFDFPLLTRDRFDVDTTGIGPAGWTTVASGGTVTVQNVPSATDKSVRLQDTNGSAIVGMSKTYTLQNGWLRAAASIRPEQTNHGLEFELRSAGTWIGCIRFHSDGNIKYIDGTGEHTVQAYSSGAFYKLAFIANINLNKFDVYVDDVLKASGCVFANGGASSLDSLNIESWDSTTGTHYVNEVEWTNVLVMIDDDWNREPQGFLPGGWAVDATGGTITVENVPSAEDKSVRLQDSSGAAKSGMSRTFVAHSGWVNAAAYVRSDQASGHGLDFELKNASVRVGCIRFHSDGNIKYVDSSGEHTIQSYSSGVFYKFGFVANPGTNKFDVYVNDVLKASGCGFENSASYLDRINIESWGSTSGTHYVNAVSVLAY</sequence>
<dbReference type="Pfam" id="PF17851">
    <property type="entry name" value="GH43_C2"/>
    <property type="match status" value="1"/>
</dbReference>
<dbReference type="PANTHER" id="PTHR42812:SF14">
    <property type="entry name" value="SECRETED PROTEIN"/>
    <property type="match status" value="1"/>
</dbReference>
<dbReference type="SUPFAM" id="SSF49785">
    <property type="entry name" value="Galactose-binding domain-like"/>
    <property type="match status" value="1"/>
</dbReference>
<dbReference type="Gene3D" id="2.60.120.260">
    <property type="entry name" value="Galactose-binding domain-like"/>
    <property type="match status" value="2"/>
</dbReference>
<gene>
    <name evidence="3" type="ORF">E6C55_07795</name>
</gene>
<dbReference type="SMART" id="SM00710">
    <property type="entry name" value="PbH1"/>
    <property type="match status" value="4"/>
</dbReference>
<dbReference type="SUPFAM" id="SSF51126">
    <property type="entry name" value="Pectin lyase-like"/>
    <property type="match status" value="1"/>
</dbReference>
<dbReference type="EMBL" id="SSOB01000008">
    <property type="protein sequence ID" value="THF81626.1"/>
    <property type="molecule type" value="Genomic_DNA"/>
</dbReference>
<dbReference type="InterPro" id="IPR013320">
    <property type="entry name" value="ConA-like_dom_sf"/>
</dbReference>
<dbReference type="Pfam" id="PF00754">
    <property type="entry name" value="F5_F8_type_C"/>
    <property type="match status" value="1"/>
</dbReference>
<evidence type="ECO:0000256" key="1">
    <source>
        <dbReference type="SAM" id="MobiDB-lite"/>
    </source>
</evidence>
<dbReference type="InterPro" id="IPR012334">
    <property type="entry name" value="Pectin_lyas_fold"/>
</dbReference>
<evidence type="ECO:0000313" key="4">
    <source>
        <dbReference type="Proteomes" id="UP000310636"/>
    </source>
</evidence>
<dbReference type="Gene3D" id="2.60.120.200">
    <property type="match status" value="1"/>
</dbReference>
<dbReference type="InterPro" id="IPR000421">
    <property type="entry name" value="FA58C"/>
</dbReference>
<dbReference type="InterPro" id="IPR051795">
    <property type="entry name" value="Glycosyl_Hydrlase_43"/>
</dbReference>
<feature type="domain" description="F5/8 type C" evidence="2">
    <location>
        <begin position="498"/>
        <end position="591"/>
    </location>
</feature>
<dbReference type="InterPro" id="IPR008979">
    <property type="entry name" value="Galactose-bd-like_sf"/>
</dbReference>
<organism evidence="3 4">
    <name type="scientific">Cohnella fermenti</name>
    <dbReference type="NCBI Taxonomy" id="2565925"/>
    <lineage>
        <taxon>Bacteria</taxon>
        <taxon>Bacillati</taxon>
        <taxon>Bacillota</taxon>
        <taxon>Bacilli</taxon>
        <taxon>Bacillales</taxon>
        <taxon>Paenibacillaceae</taxon>
        <taxon>Cohnella</taxon>
    </lineage>
</organism>
<evidence type="ECO:0000313" key="3">
    <source>
        <dbReference type="EMBL" id="THF81626.1"/>
    </source>
</evidence>
<dbReference type="InterPro" id="IPR041542">
    <property type="entry name" value="GH43_C2"/>
</dbReference>
<dbReference type="Gene3D" id="2.160.20.10">
    <property type="entry name" value="Single-stranded right-handed beta-helix, Pectin lyase-like"/>
    <property type="match status" value="1"/>
</dbReference>